<keyword evidence="3" id="KW-1185">Reference proteome</keyword>
<evidence type="ECO:0000259" key="1">
    <source>
        <dbReference type="Pfam" id="PF24769"/>
    </source>
</evidence>
<evidence type="ECO:0000313" key="2">
    <source>
        <dbReference type="EMBL" id="KAE7997599.1"/>
    </source>
</evidence>
<dbReference type="AlphaFoldDB" id="A0A5N6QG23"/>
<dbReference type="OrthoDB" id="686198at2759"/>
<dbReference type="Pfam" id="PF24769">
    <property type="entry name" value="At2g29880_C"/>
    <property type="match status" value="1"/>
</dbReference>
<protein>
    <recommendedName>
        <fullName evidence="1">At2g29880-like C-terminal domain-containing protein</fullName>
    </recommendedName>
</protein>
<organism evidence="2 3">
    <name type="scientific">Carpinus fangiana</name>
    <dbReference type="NCBI Taxonomy" id="176857"/>
    <lineage>
        <taxon>Eukaryota</taxon>
        <taxon>Viridiplantae</taxon>
        <taxon>Streptophyta</taxon>
        <taxon>Embryophyta</taxon>
        <taxon>Tracheophyta</taxon>
        <taxon>Spermatophyta</taxon>
        <taxon>Magnoliopsida</taxon>
        <taxon>eudicotyledons</taxon>
        <taxon>Gunneridae</taxon>
        <taxon>Pentapetalae</taxon>
        <taxon>rosids</taxon>
        <taxon>fabids</taxon>
        <taxon>Fagales</taxon>
        <taxon>Betulaceae</taxon>
        <taxon>Carpinus</taxon>
    </lineage>
</organism>
<feature type="domain" description="At2g29880-like C-terminal" evidence="1">
    <location>
        <begin position="34"/>
        <end position="70"/>
    </location>
</feature>
<dbReference type="Proteomes" id="UP000327013">
    <property type="component" value="Chromosome 1"/>
</dbReference>
<gene>
    <name evidence="2" type="ORF">FH972_002218</name>
</gene>
<evidence type="ECO:0000313" key="3">
    <source>
        <dbReference type="Proteomes" id="UP000327013"/>
    </source>
</evidence>
<sequence length="73" mass="8281">MLKAEAARNSMDTDSSAYFDPMTRCVSILGEIAPDLNDDRYFKVVNIFKDNAAMQMAFIKMPNEKRLGWLGCL</sequence>
<dbReference type="EMBL" id="CM017321">
    <property type="protein sequence ID" value="KAE7997599.1"/>
    <property type="molecule type" value="Genomic_DNA"/>
</dbReference>
<name>A0A5N6QG23_9ROSI</name>
<accession>A0A5N6QG23</accession>
<proteinExistence type="predicted"/>
<dbReference type="InterPro" id="IPR056253">
    <property type="entry name" value="At2g29880-like_C"/>
</dbReference>
<reference evidence="2 3" key="1">
    <citation type="submission" date="2019-06" db="EMBL/GenBank/DDBJ databases">
        <title>A chromosomal-level reference genome of Carpinus fangiana (Coryloideae, Betulaceae).</title>
        <authorList>
            <person name="Yang X."/>
            <person name="Wang Z."/>
            <person name="Zhang L."/>
            <person name="Hao G."/>
            <person name="Liu J."/>
            <person name="Yang Y."/>
        </authorList>
    </citation>
    <scope>NUCLEOTIDE SEQUENCE [LARGE SCALE GENOMIC DNA]</scope>
    <source>
        <strain evidence="2">Cfa_2016G</strain>
        <tissue evidence="2">Leaf</tissue>
    </source>
</reference>